<keyword evidence="4 7" id="KW-1133">Transmembrane helix</keyword>
<feature type="transmembrane region" description="Helical" evidence="7">
    <location>
        <begin position="547"/>
        <end position="565"/>
    </location>
</feature>
<dbReference type="Gene3D" id="2.40.10.500">
    <property type="match status" value="1"/>
</dbReference>
<dbReference type="InterPro" id="IPR006977">
    <property type="entry name" value="Yip1_dom"/>
</dbReference>
<feature type="transmembrane region" description="Helical" evidence="7">
    <location>
        <begin position="605"/>
        <end position="626"/>
    </location>
</feature>
<evidence type="ECO:0000256" key="2">
    <source>
        <dbReference type="ARBA" id="ARBA00022692"/>
    </source>
</evidence>
<accession>A0ABW3D7B7</accession>
<dbReference type="Gene3D" id="1.25.40.10">
    <property type="entry name" value="Tetratricopeptide repeat domain"/>
    <property type="match status" value="1"/>
</dbReference>
<dbReference type="PANTHER" id="PTHR24104:SF25">
    <property type="entry name" value="PROTEIN LIN-41"/>
    <property type="match status" value="1"/>
</dbReference>
<dbReference type="InterPro" id="IPR011042">
    <property type="entry name" value="6-blade_b-propeller_TolB-like"/>
</dbReference>
<dbReference type="Pfam" id="PF04893">
    <property type="entry name" value="Yip1"/>
    <property type="match status" value="1"/>
</dbReference>
<comment type="subcellular location">
    <subcellularLocation>
        <location evidence="1">Membrane</location>
        <topology evidence="1">Multi-pass membrane protein</topology>
    </subcellularLocation>
</comment>
<feature type="repeat" description="NHL" evidence="6">
    <location>
        <begin position="317"/>
        <end position="360"/>
    </location>
</feature>
<feature type="chain" id="PRO_5045379017" evidence="8">
    <location>
        <begin position="28"/>
        <end position="681"/>
    </location>
</feature>
<feature type="signal peptide" evidence="8">
    <location>
        <begin position="1"/>
        <end position="27"/>
    </location>
</feature>
<dbReference type="Gene3D" id="2.120.10.30">
    <property type="entry name" value="TolB, C-terminal domain"/>
    <property type="match status" value="1"/>
</dbReference>
<keyword evidence="2 7" id="KW-0812">Transmembrane</keyword>
<feature type="transmembrane region" description="Helical" evidence="7">
    <location>
        <begin position="638"/>
        <end position="662"/>
    </location>
</feature>
<feature type="transmembrane region" description="Helical" evidence="7">
    <location>
        <begin position="508"/>
        <end position="527"/>
    </location>
</feature>
<dbReference type="CDD" id="cd05819">
    <property type="entry name" value="NHL"/>
    <property type="match status" value="1"/>
</dbReference>
<keyword evidence="5 7" id="KW-0472">Membrane</keyword>
<reference evidence="11" key="1">
    <citation type="journal article" date="2019" name="Int. J. Syst. Evol. Microbiol.">
        <title>The Global Catalogue of Microorganisms (GCM) 10K type strain sequencing project: providing services to taxonomists for standard genome sequencing and annotation.</title>
        <authorList>
            <consortium name="The Broad Institute Genomics Platform"/>
            <consortium name="The Broad Institute Genome Sequencing Center for Infectious Disease"/>
            <person name="Wu L."/>
            <person name="Ma J."/>
        </authorList>
    </citation>
    <scope>NUCLEOTIDE SEQUENCE [LARGE SCALE GENOMIC DNA]</scope>
    <source>
        <strain evidence="11">CCUG 57263</strain>
    </source>
</reference>
<feature type="domain" description="Yip1" evidence="9">
    <location>
        <begin position="488"/>
        <end position="654"/>
    </location>
</feature>
<evidence type="ECO:0000313" key="11">
    <source>
        <dbReference type="Proteomes" id="UP001597120"/>
    </source>
</evidence>
<dbReference type="SUPFAM" id="SSF48452">
    <property type="entry name" value="TPR-like"/>
    <property type="match status" value="1"/>
</dbReference>
<evidence type="ECO:0000256" key="6">
    <source>
        <dbReference type="PROSITE-ProRule" id="PRU00504"/>
    </source>
</evidence>
<protein>
    <submittedName>
        <fullName evidence="10">YIP1 family protein</fullName>
    </submittedName>
</protein>
<evidence type="ECO:0000313" key="10">
    <source>
        <dbReference type="EMBL" id="MFD0869347.1"/>
    </source>
</evidence>
<evidence type="ECO:0000256" key="5">
    <source>
        <dbReference type="ARBA" id="ARBA00023136"/>
    </source>
</evidence>
<dbReference type="RefSeq" id="WP_379287671.1">
    <property type="nucleotide sequence ID" value="NZ_JBHTIU010000028.1"/>
</dbReference>
<dbReference type="InterPro" id="IPR001258">
    <property type="entry name" value="NHL_repeat"/>
</dbReference>
<dbReference type="Proteomes" id="UP001597120">
    <property type="component" value="Unassembled WGS sequence"/>
</dbReference>
<gene>
    <name evidence="10" type="ORF">ACFQ03_09300</name>
</gene>
<feature type="transmembrane region" description="Helical" evidence="7">
    <location>
        <begin position="577"/>
        <end position="599"/>
    </location>
</feature>
<proteinExistence type="predicted"/>
<keyword evidence="11" id="KW-1185">Reference proteome</keyword>
<name>A0ABW3D7B7_9BACL</name>
<evidence type="ECO:0000256" key="8">
    <source>
        <dbReference type="SAM" id="SignalP"/>
    </source>
</evidence>
<dbReference type="Pfam" id="PF01436">
    <property type="entry name" value="NHL"/>
    <property type="match status" value="2"/>
</dbReference>
<keyword evidence="3" id="KW-0677">Repeat</keyword>
<dbReference type="PANTHER" id="PTHR24104">
    <property type="entry name" value="E3 UBIQUITIN-PROTEIN LIGASE NHLRC1-RELATED"/>
    <property type="match status" value="1"/>
</dbReference>
<dbReference type="SUPFAM" id="SSF101898">
    <property type="entry name" value="NHL repeat"/>
    <property type="match status" value="1"/>
</dbReference>
<feature type="repeat" description="NHL" evidence="6">
    <location>
        <begin position="97"/>
        <end position="139"/>
    </location>
</feature>
<sequence length="681" mass="77072">MNKWMRRLGIALAVFVLGVAQSFPVFAEPAESYVIDKEGYKIPTPLGYSVERVLIGDYHYGMLKNPEDLFIDAADRLYIADTDNNRVVVMDKLGQILRVFGTEEDGLELMSPRGVFVERDGDVYIADSGNSRIVHLTPEGELVEEFVAPESELIDPDFPFAPVKFVIDPGGNLYVQSGNDYHGLLVIDGTNGFQGYLAPNKLKFNLRDWILRELATREQREALGKKVPPNHRNVTIDPEEGRLYTVIENTDSDELKQFNFVGINTYPAARYGEYSGKNGIFTSANLVDVAVDRSGILSVVDSNQRKVYQYDQEGNNLLVFGGSGSQTGFFQEPVSIAVDSEGLLYVLDRGRGEIQVFRTNHFASLVHEGSRLFHEGRYEEAMSPWQEVLAIHSNYNLAHRGVGKALFKQGKWQEAMKHFRLGEDKANYSKAFQEYRHMLMRQQFGWLVLASGLLLAGLYMAVIRLGRYARKVEFAPSSVPAWDHAVMVLFSPSEAFSRIQSRPRWSPAILLILMLVAARFFEIYFTGFHYAGTRPEFANLWLETSKIIVPLLAWMVSGWAITSIMDGESKLKQIAVASAYAMIPMIVGTVLTTLLTSILSLDEKAIYEGLRVCIWIWTGWLFLIQFREMNDYSVGQTIRVMLVTLFAMLALLVAATLFYVLMNHIFKFAKELFLELYIRSQ</sequence>
<dbReference type="EMBL" id="JBHTIU010000028">
    <property type="protein sequence ID" value="MFD0869347.1"/>
    <property type="molecule type" value="Genomic_DNA"/>
</dbReference>
<dbReference type="InterPro" id="IPR050952">
    <property type="entry name" value="TRIM-NHL_E3_ligases"/>
</dbReference>
<dbReference type="PROSITE" id="PS51125">
    <property type="entry name" value="NHL"/>
    <property type="match status" value="2"/>
</dbReference>
<evidence type="ECO:0000256" key="7">
    <source>
        <dbReference type="SAM" id="Phobius"/>
    </source>
</evidence>
<feature type="transmembrane region" description="Helical" evidence="7">
    <location>
        <begin position="444"/>
        <end position="462"/>
    </location>
</feature>
<dbReference type="InterPro" id="IPR011990">
    <property type="entry name" value="TPR-like_helical_dom_sf"/>
</dbReference>
<comment type="caution">
    <text evidence="10">The sequence shown here is derived from an EMBL/GenBank/DDBJ whole genome shotgun (WGS) entry which is preliminary data.</text>
</comment>
<evidence type="ECO:0000259" key="9">
    <source>
        <dbReference type="Pfam" id="PF04893"/>
    </source>
</evidence>
<organism evidence="10 11">
    <name type="scientific">Paenibacillus residui</name>
    <dbReference type="NCBI Taxonomy" id="629724"/>
    <lineage>
        <taxon>Bacteria</taxon>
        <taxon>Bacillati</taxon>
        <taxon>Bacillota</taxon>
        <taxon>Bacilli</taxon>
        <taxon>Bacillales</taxon>
        <taxon>Paenibacillaceae</taxon>
        <taxon>Paenibacillus</taxon>
    </lineage>
</organism>
<evidence type="ECO:0000256" key="3">
    <source>
        <dbReference type="ARBA" id="ARBA00022737"/>
    </source>
</evidence>
<keyword evidence="8" id="KW-0732">Signal</keyword>
<evidence type="ECO:0000256" key="4">
    <source>
        <dbReference type="ARBA" id="ARBA00022989"/>
    </source>
</evidence>
<evidence type="ECO:0000256" key="1">
    <source>
        <dbReference type="ARBA" id="ARBA00004141"/>
    </source>
</evidence>